<feature type="chain" id="PRO_5046660807" evidence="5">
    <location>
        <begin position="23"/>
        <end position="583"/>
    </location>
</feature>
<dbReference type="Pfam" id="PF00496">
    <property type="entry name" value="SBP_bac_5"/>
    <property type="match status" value="1"/>
</dbReference>
<dbReference type="InterPro" id="IPR023765">
    <property type="entry name" value="SBP_5_CS"/>
</dbReference>
<dbReference type="PANTHER" id="PTHR30290:SF10">
    <property type="entry name" value="PERIPLASMIC OLIGOPEPTIDE-BINDING PROTEIN-RELATED"/>
    <property type="match status" value="1"/>
</dbReference>
<dbReference type="InterPro" id="IPR000914">
    <property type="entry name" value="SBP_5_dom"/>
</dbReference>
<evidence type="ECO:0000256" key="2">
    <source>
        <dbReference type="ARBA" id="ARBA00005695"/>
    </source>
</evidence>
<dbReference type="InterPro" id="IPR039424">
    <property type="entry name" value="SBP_5"/>
</dbReference>
<comment type="similarity">
    <text evidence="2">Belongs to the bacterial solute-binding protein 5 family.</text>
</comment>
<feature type="domain" description="Solute-binding protein family 5" evidence="6">
    <location>
        <begin position="93"/>
        <end position="495"/>
    </location>
</feature>
<protein>
    <submittedName>
        <fullName evidence="7">Peptide ABC transporter substrate-binding protein</fullName>
    </submittedName>
</protein>
<dbReference type="Proteomes" id="UP000779508">
    <property type="component" value="Unassembled WGS sequence"/>
</dbReference>
<evidence type="ECO:0000256" key="1">
    <source>
        <dbReference type="ARBA" id="ARBA00004193"/>
    </source>
</evidence>
<dbReference type="PIRSF" id="PIRSF002741">
    <property type="entry name" value="MppA"/>
    <property type="match status" value="1"/>
</dbReference>
<comment type="subcellular location">
    <subcellularLocation>
        <location evidence="1">Cell membrane</location>
        <topology evidence="1">Lipid-anchor</topology>
    </subcellularLocation>
</comment>
<comment type="caution">
    <text evidence="7">The sequence shown here is derived from an EMBL/GenBank/DDBJ whole genome shotgun (WGS) entry which is preliminary data.</text>
</comment>
<evidence type="ECO:0000313" key="8">
    <source>
        <dbReference type="Proteomes" id="UP000779508"/>
    </source>
</evidence>
<keyword evidence="8" id="KW-1185">Reference proteome</keyword>
<sequence>MKKFKNVLVITLIMTMVMSLFIGCGKPADVGTTDPANEEVTQPTGPKILRLAGMSAESFNPQVGNSSETTVLMGYIYSTLLDLIVDETGESVEFVPDHAKELPTTEDNIVWTFKLKENIKWTDGTPINAHDYEYSWKMLLDPKLANYASFLLFDNIPIVNARNYFTGEANWEDVGIKVIDDYTLEITLETAMPEVDVYLTFTSRATAPVHKELYEAGMNADRTETTYGTTLASTPSNGTYRLTEWVRDQFRAFDKNEDSIMADIFVPDRIESRVVTESSTRLQLFENGEIDAVSVSGEDYDRYAEDPRLVYNERNSVWGFYVNAGSKTNPILGNNDFRKALYYATNRDAMSKGIFRTFASAPYFISTICLVGDPDSGQKYRDTSEAKGIMPQNYGYDIELAKEYFDKAYESNGNKKITVEITYFDGQETMKRLAEVAEEEYEKVFGTDKLDIVLRAMPPNAAYETYYEGNFDLGIGARSQNPFNPWSSMKVWTSDFPEKAESFYNKDFDKLYERTTVGDLLLDPAGRTKALAEMENMLIDEIPMIPIFQNNNAILYQERIHLKTKGKFLPVVEFGILQSEIVD</sequence>
<feature type="signal peptide" evidence="5">
    <location>
        <begin position="1"/>
        <end position="22"/>
    </location>
</feature>
<proteinExistence type="inferred from homology"/>
<dbReference type="CDD" id="cd08504">
    <property type="entry name" value="PBP2_OppA"/>
    <property type="match status" value="1"/>
</dbReference>
<evidence type="ECO:0000256" key="3">
    <source>
        <dbReference type="ARBA" id="ARBA00022448"/>
    </source>
</evidence>
<dbReference type="PROSITE" id="PS51257">
    <property type="entry name" value="PROKAR_LIPOPROTEIN"/>
    <property type="match status" value="1"/>
</dbReference>
<evidence type="ECO:0000256" key="5">
    <source>
        <dbReference type="SAM" id="SignalP"/>
    </source>
</evidence>
<evidence type="ECO:0000256" key="4">
    <source>
        <dbReference type="ARBA" id="ARBA00022729"/>
    </source>
</evidence>
<dbReference type="PROSITE" id="PS01040">
    <property type="entry name" value="SBP_BACTERIAL_5"/>
    <property type="match status" value="1"/>
</dbReference>
<keyword evidence="4 5" id="KW-0732">Signal</keyword>
<dbReference type="InterPro" id="IPR030678">
    <property type="entry name" value="Peptide/Ni-bd"/>
</dbReference>
<accession>A0ABS6FXL0</accession>
<keyword evidence="3" id="KW-0813">Transport</keyword>
<evidence type="ECO:0000313" key="7">
    <source>
        <dbReference type="EMBL" id="MBU5674967.1"/>
    </source>
</evidence>
<evidence type="ECO:0000259" key="6">
    <source>
        <dbReference type="Pfam" id="PF00496"/>
    </source>
</evidence>
<dbReference type="EMBL" id="JAHLQK010000001">
    <property type="protein sequence ID" value="MBU5674967.1"/>
    <property type="molecule type" value="Genomic_DNA"/>
</dbReference>
<name>A0ABS6FXL0_9FIRM</name>
<reference evidence="7 8" key="1">
    <citation type="submission" date="2021-06" db="EMBL/GenBank/DDBJ databases">
        <authorList>
            <person name="Sun Q."/>
            <person name="Li D."/>
        </authorList>
    </citation>
    <scope>NUCLEOTIDE SEQUENCE [LARGE SCALE GENOMIC DNA]</scope>
    <source>
        <strain evidence="7 8">MSJ-5</strain>
    </source>
</reference>
<organism evidence="7 8">
    <name type="scientific">Alkaliphilus flagellatus</name>
    <dbReference type="NCBI Taxonomy" id="2841507"/>
    <lineage>
        <taxon>Bacteria</taxon>
        <taxon>Bacillati</taxon>
        <taxon>Bacillota</taxon>
        <taxon>Clostridia</taxon>
        <taxon>Peptostreptococcales</taxon>
        <taxon>Natronincolaceae</taxon>
        <taxon>Alkaliphilus</taxon>
    </lineage>
</organism>
<dbReference type="PANTHER" id="PTHR30290">
    <property type="entry name" value="PERIPLASMIC BINDING COMPONENT OF ABC TRANSPORTER"/>
    <property type="match status" value="1"/>
</dbReference>
<gene>
    <name evidence="7" type="ORF">KQI88_00870</name>
</gene>
<dbReference type="RefSeq" id="WP_216414479.1">
    <property type="nucleotide sequence ID" value="NZ_JAHLQK010000001.1"/>
</dbReference>